<name>A0A1I8AXS1_MELHA</name>
<keyword evidence="2" id="KW-0732">Signal</keyword>
<keyword evidence="3" id="KW-1185">Reference proteome</keyword>
<accession>A0A1I8AXS1</accession>
<feature type="compositionally biased region" description="Basic and acidic residues" evidence="1">
    <location>
        <begin position="89"/>
        <end position="105"/>
    </location>
</feature>
<evidence type="ECO:0000256" key="2">
    <source>
        <dbReference type="SAM" id="SignalP"/>
    </source>
</evidence>
<reference evidence="4" key="1">
    <citation type="submission" date="2016-11" db="UniProtKB">
        <authorList>
            <consortium name="WormBaseParasite"/>
        </authorList>
    </citation>
    <scope>IDENTIFICATION</scope>
</reference>
<evidence type="ECO:0000313" key="3">
    <source>
        <dbReference type="Proteomes" id="UP000095281"/>
    </source>
</evidence>
<feature type="compositionally biased region" description="Basic and acidic residues" evidence="1">
    <location>
        <begin position="51"/>
        <end position="63"/>
    </location>
</feature>
<feature type="chain" id="PRO_5009315255" evidence="2">
    <location>
        <begin position="23"/>
        <end position="350"/>
    </location>
</feature>
<evidence type="ECO:0000256" key="1">
    <source>
        <dbReference type="SAM" id="MobiDB-lite"/>
    </source>
</evidence>
<proteinExistence type="predicted"/>
<organism evidence="3 4">
    <name type="scientific">Meloidogyne hapla</name>
    <name type="common">Root-knot nematode worm</name>
    <dbReference type="NCBI Taxonomy" id="6305"/>
    <lineage>
        <taxon>Eukaryota</taxon>
        <taxon>Metazoa</taxon>
        <taxon>Ecdysozoa</taxon>
        <taxon>Nematoda</taxon>
        <taxon>Chromadorea</taxon>
        <taxon>Rhabditida</taxon>
        <taxon>Tylenchina</taxon>
        <taxon>Tylenchomorpha</taxon>
        <taxon>Tylenchoidea</taxon>
        <taxon>Meloidogynidae</taxon>
        <taxon>Meloidogyninae</taxon>
        <taxon>Meloidogyne</taxon>
    </lineage>
</organism>
<feature type="region of interest" description="Disordered" evidence="1">
    <location>
        <begin position="51"/>
        <end position="108"/>
    </location>
</feature>
<evidence type="ECO:0000313" key="4">
    <source>
        <dbReference type="WBParaSite" id="MhA1_Contig1016.frz3.gene1"/>
    </source>
</evidence>
<sequence>MYFKLILFIFIFILIFINISIGKNYKCPKNGNSLIKNRRYKRGGTLCRCTRGDGDSRKGDSEGSVHGGGGSGRSYGSGQYEVTGGAELEEARRQPLEEESSRGGDGEEIVQEKSYGSAGQYHGGPVYEGKGQYVEQGYGGQGYWGHEGYNYEVEDVLPGVPYGEGTSRVHAEHDKNVKLSEIKYIEEEIEIVENIGKSPSGTKKKVLYICDNFFYSHDMIVYSKEEGNIIEANNFRIIKVPINKKTKVLYFVGNREIQEEYKQYKDSIEYFSIGIYEEVMTYKLKGERFFEWLVKQNYSFGIAEFEVMASSFAVFEALGIKNTFDVTNSSFIPEYFQFLKIDVDLQQVPG</sequence>
<dbReference type="WBParaSite" id="MhA1_Contig1016.frz3.gene1">
    <property type="protein sequence ID" value="MhA1_Contig1016.frz3.gene1"/>
    <property type="gene ID" value="MhA1_Contig1016.frz3.gene1"/>
</dbReference>
<protein>
    <submittedName>
        <fullName evidence="4">Uncharacterized protein</fullName>
    </submittedName>
</protein>
<feature type="signal peptide" evidence="2">
    <location>
        <begin position="1"/>
        <end position="22"/>
    </location>
</feature>
<dbReference type="Proteomes" id="UP000095281">
    <property type="component" value="Unplaced"/>
</dbReference>
<feature type="compositionally biased region" description="Gly residues" evidence="1">
    <location>
        <begin position="65"/>
        <end position="75"/>
    </location>
</feature>
<dbReference type="AlphaFoldDB" id="A0A1I8AXS1"/>